<dbReference type="GO" id="GO:0003677">
    <property type="term" value="F:DNA binding"/>
    <property type="evidence" value="ECO:0007669"/>
    <property type="project" value="UniProtKB-KW"/>
</dbReference>
<dbReference type="InterPro" id="IPR013325">
    <property type="entry name" value="RNA_pol_sigma_r2"/>
</dbReference>
<dbReference type="InterPro" id="IPR050239">
    <property type="entry name" value="Sigma-70_RNA_pol_init_factors"/>
</dbReference>
<dbReference type="AlphaFoldDB" id="A0A1A9VJL7"/>
<dbReference type="NCBIfam" id="TIGR02937">
    <property type="entry name" value="sigma70-ECF"/>
    <property type="match status" value="1"/>
</dbReference>
<evidence type="ECO:0000256" key="1">
    <source>
        <dbReference type="ARBA" id="ARBA00007788"/>
    </source>
</evidence>
<dbReference type="SUPFAM" id="SSF53850">
    <property type="entry name" value="Periplasmic binding protein-like II"/>
    <property type="match status" value="1"/>
</dbReference>
<protein>
    <recommendedName>
        <fullName evidence="8">RNA polymerase sigma-70 domain-containing protein</fullName>
    </recommendedName>
</protein>
<dbReference type="InterPro" id="IPR001087">
    <property type="entry name" value="GDSL"/>
</dbReference>
<dbReference type="Pfam" id="PF04542">
    <property type="entry name" value="Sigma70_r2"/>
    <property type="match status" value="1"/>
</dbReference>
<dbReference type="Pfam" id="PF04546">
    <property type="entry name" value="Sigma70_ner"/>
    <property type="match status" value="1"/>
</dbReference>
<dbReference type="InterPro" id="IPR014284">
    <property type="entry name" value="RNA_pol_sigma-70_dom"/>
</dbReference>
<reference evidence="9" key="1">
    <citation type="submission" date="2020-05" db="UniProtKB">
        <authorList>
            <consortium name="EnsemblMetazoa"/>
        </authorList>
    </citation>
    <scope>IDENTIFICATION</scope>
    <source>
        <strain evidence="9">TTRI</strain>
    </source>
</reference>
<dbReference type="InterPro" id="IPR036388">
    <property type="entry name" value="WH-like_DNA-bd_sf"/>
</dbReference>
<dbReference type="STRING" id="7395.A0A1A9VJL7"/>
<dbReference type="Gene3D" id="1.10.601.10">
    <property type="entry name" value="RNA Polymerase Primary Sigma Factor"/>
    <property type="match status" value="1"/>
</dbReference>
<dbReference type="InterPro" id="IPR036514">
    <property type="entry name" value="SGNH_hydro_sf"/>
</dbReference>
<dbReference type="Pfam" id="PF00140">
    <property type="entry name" value="Sigma70_r1_2"/>
    <property type="match status" value="1"/>
</dbReference>
<feature type="coiled-coil region" evidence="6">
    <location>
        <begin position="379"/>
        <end position="413"/>
    </location>
</feature>
<dbReference type="InterPro" id="IPR013324">
    <property type="entry name" value="RNA_pol_sigma_r3/r4-like"/>
</dbReference>
<dbReference type="PANTHER" id="PTHR30603">
    <property type="entry name" value="RNA POLYMERASE SIGMA FACTOR RPO"/>
    <property type="match status" value="1"/>
</dbReference>
<evidence type="ECO:0000313" key="9">
    <source>
        <dbReference type="EnsemblMetazoa" id="GAUT039442-PA"/>
    </source>
</evidence>
<keyword evidence="5" id="KW-0804">Transcription</keyword>
<dbReference type="InterPro" id="IPR000943">
    <property type="entry name" value="RNA_pol_sigma70"/>
</dbReference>
<keyword evidence="6" id="KW-0175">Coiled coil</keyword>
<evidence type="ECO:0000256" key="7">
    <source>
        <dbReference type="SAM" id="MobiDB-lite"/>
    </source>
</evidence>
<accession>A0A1A9VJL7</accession>
<comment type="similarity">
    <text evidence="1">Belongs to the sigma-70 factor family.</text>
</comment>
<feature type="region of interest" description="Disordered" evidence="7">
    <location>
        <begin position="69"/>
        <end position="88"/>
    </location>
</feature>
<dbReference type="InterPro" id="IPR009042">
    <property type="entry name" value="RNA_pol_sigma70_r1_2"/>
</dbReference>
<dbReference type="Pfam" id="PF00657">
    <property type="entry name" value="Lipase_GDSL"/>
    <property type="match status" value="1"/>
</dbReference>
<dbReference type="InterPro" id="IPR007127">
    <property type="entry name" value="RNA_pol_sigma_70_r1_1"/>
</dbReference>
<name>A0A1A9VJL7_GLOAU</name>
<dbReference type="Gene3D" id="3.40.190.10">
    <property type="entry name" value="Periplasmic binding protein-like II"/>
    <property type="match status" value="2"/>
</dbReference>
<dbReference type="Pfam" id="PF13416">
    <property type="entry name" value="SBP_bac_8"/>
    <property type="match status" value="1"/>
</dbReference>
<dbReference type="Gene3D" id="3.40.50.1110">
    <property type="entry name" value="SGNH hydrolase"/>
    <property type="match status" value="1"/>
</dbReference>
<dbReference type="PRINTS" id="PR00046">
    <property type="entry name" value="SIGMA70FCT"/>
</dbReference>
<sequence length="1109" mass="124977">MIGVMMSTINDAEDKKKIIRDLVTKSIKKGGFVTFDDINDKLSDENFSSDFIDDAISLLQDSGINVLESSEDEEDIPSNSDDSKLDDDTLPNVTATLVQNDDPVRIYLQDMSSVKLLSRADEIEIAKKIESEKHNMLRAIIETSVTLKVIKVWRDDLSSGALLLREIIDLDAIYNSDFNVVPKEESEESAEDVEDSEDVSEDAEYCSDDEKDSKKSDDEKDGDNEDVNSANLNVSILEMESDLLPKVIVALDEIITLTNEALVLRKNSKDSSDELENLYSQIWSIALQIKLSDAAVARITQELYKINRSITLEEANLIAEARKCDIDRESFYKVYDDVLLKHELKKISLLKINENQSSFTDDNSEHIASTLNGIKQHIQEDNVQEFKELIRRIQKHEREISEAKQEMIKANLRLVVSIAKKYSKRGLDLLDLIQEGNIGLMKAVDKFDYKRGYKFSTYGTWWVRQSITRAIPEQSKVVRIPVHMVEIISKINRALRKMTHEMGREPTLEELSVELTMPLERIRKVMKIARDPVSLEAPTGKDDSSTFGDCIEDKRVSRPEDAAILADLRGITTNVLATLTPKEERILRMRFGLGKDGKEHTLEEVGKIFNVTPNQLDAVIKHHPDIGKEDLFCIIIGGNDVIVATAYDDTKAEEVLEQAVSEICNALKVLNEHGVKHVVVANAPEVGSIPAFNRDEEARELATKLTESFNAKLANGLDYMKKSTNLEIKAFDLNSKMKSMLSEYKSRGLNCQDACTSNIADQIGRFKENIKILLKLIFTGELDVHYNPGNDGTSDSQVVNVYSSRKEELVRTLFDEFTKNTGIKVRYIIDDYSQLLSRMENGGEADLLLTADAVNLILAKKRGLLSQVDSEILKSVIPAKFRDSEDYWFGLTKRTRILVYNKESVNPKNLSTYEDLANEKWKGKILVRSSTSPYNRSLIAFMIANNGFEKTKEWVSGIVSNMARKPSGGDTDQIYAVAAGEGDVAIVNSYYFARILSSEHKNKKNVADKLGAFFPNRNDHGVMVNVSGAAVTKNTKNRENAIALLEFLVSKQAQELYAKKNQEYPIIEGVETSDILKSWGNYPQNDLPLSELEKHLFEAVMIADECKWK</sequence>
<evidence type="ECO:0000256" key="3">
    <source>
        <dbReference type="ARBA" id="ARBA00023082"/>
    </source>
</evidence>
<dbReference type="InterPro" id="IPR042189">
    <property type="entry name" value="RNA_pol_sigma_70_r1_1_sf"/>
</dbReference>
<keyword evidence="2" id="KW-0805">Transcription regulation</keyword>
<feature type="region of interest" description="Disordered" evidence="7">
    <location>
        <begin position="182"/>
        <end position="227"/>
    </location>
</feature>
<evidence type="ECO:0000256" key="4">
    <source>
        <dbReference type="ARBA" id="ARBA00023125"/>
    </source>
</evidence>
<dbReference type="SUPFAM" id="SSF88946">
    <property type="entry name" value="Sigma2 domain of RNA polymerase sigma factors"/>
    <property type="match status" value="1"/>
</dbReference>
<dbReference type="GO" id="GO:0016987">
    <property type="term" value="F:sigma factor activity"/>
    <property type="evidence" value="ECO:0007669"/>
    <property type="project" value="UniProtKB-KW"/>
</dbReference>
<feature type="domain" description="RNA polymerase sigma-70" evidence="8">
    <location>
        <begin position="431"/>
        <end position="444"/>
    </location>
</feature>
<evidence type="ECO:0000256" key="6">
    <source>
        <dbReference type="SAM" id="Coils"/>
    </source>
</evidence>
<dbReference type="SUPFAM" id="SSF88659">
    <property type="entry name" value="Sigma3 and sigma4 domains of RNA polymerase sigma factors"/>
    <property type="match status" value="2"/>
</dbReference>
<feature type="compositionally biased region" description="Acidic residues" evidence="7">
    <location>
        <begin position="185"/>
        <end position="210"/>
    </location>
</feature>
<keyword evidence="10" id="KW-1185">Reference proteome</keyword>
<evidence type="ECO:0000313" key="10">
    <source>
        <dbReference type="Proteomes" id="UP000078200"/>
    </source>
</evidence>
<dbReference type="InterPro" id="IPR028630">
    <property type="entry name" value="Sigma70_RpoD"/>
</dbReference>
<dbReference type="PANTHER" id="PTHR30603:SF60">
    <property type="entry name" value="RNA POLYMERASE SIGMA FACTOR RPOD"/>
    <property type="match status" value="1"/>
</dbReference>
<dbReference type="InterPro" id="IPR007627">
    <property type="entry name" value="RNA_pol_sigma70_r2"/>
</dbReference>
<keyword evidence="3" id="KW-0731">Sigma factor</keyword>
<evidence type="ECO:0000256" key="2">
    <source>
        <dbReference type="ARBA" id="ARBA00023015"/>
    </source>
</evidence>
<dbReference type="HAMAP" id="MF_00963">
    <property type="entry name" value="Sigma70_RpoD_SigA"/>
    <property type="match status" value="1"/>
</dbReference>
<dbReference type="EnsemblMetazoa" id="GAUT039442-RA">
    <property type="protein sequence ID" value="GAUT039442-PA"/>
    <property type="gene ID" value="GAUT039442"/>
</dbReference>
<dbReference type="Gene3D" id="1.10.10.10">
    <property type="entry name" value="Winged helix-like DNA-binding domain superfamily/Winged helix DNA-binding domain"/>
    <property type="match status" value="1"/>
</dbReference>
<dbReference type="FunFam" id="1.10.601.10:FF:000001">
    <property type="entry name" value="RNA polymerase sigma factor SigA"/>
    <property type="match status" value="1"/>
</dbReference>
<evidence type="ECO:0000256" key="5">
    <source>
        <dbReference type="ARBA" id="ARBA00023163"/>
    </source>
</evidence>
<dbReference type="VEuPathDB" id="VectorBase:GAUT039442"/>
<dbReference type="InterPro" id="IPR007631">
    <property type="entry name" value="RNA_pol_sigma_70_non-ess"/>
</dbReference>
<dbReference type="Proteomes" id="UP000078200">
    <property type="component" value="Unassembled WGS sequence"/>
</dbReference>
<dbReference type="Pfam" id="PF04539">
    <property type="entry name" value="Sigma70_r3"/>
    <property type="match status" value="1"/>
</dbReference>
<organism evidence="9 10">
    <name type="scientific">Glossina austeni</name>
    <name type="common">Savannah tsetse fly</name>
    <dbReference type="NCBI Taxonomy" id="7395"/>
    <lineage>
        <taxon>Eukaryota</taxon>
        <taxon>Metazoa</taxon>
        <taxon>Ecdysozoa</taxon>
        <taxon>Arthropoda</taxon>
        <taxon>Hexapoda</taxon>
        <taxon>Insecta</taxon>
        <taxon>Pterygota</taxon>
        <taxon>Neoptera</taxon>
        <taxon>Endopterygota</taxon>
        <taxon>Diptera</taxon>
        <taxon>Brachycera</taxon>
        <taxon>Muscomorpha</taxon>
        <taxon>Hippoboscoidea</taxon>
        <taxon>Glossinidae</taxon>
        <taxon>Glossina</taxon>
    </lineage>
</organism>
<dbReference type="InterPro" id="IPR006059">
    <property type="entry name" value="SBP"/>
</dbReference>
<dbReference type="Gene3D" id="1.10.220.120">
    <property type="entry name" value="Sigma-70 factor, region 1.1"/>
    <property type="match status" value="1"/>
</dbReference>
<keyword evidence="4" id="KW-0238">DNA-binding</keyword>
<dbReference type="GO" id="GO:0016788">
    <property type="term" value="F:hydrolase activity, acting on ester bonds"/>
    <property type="evidence" value="ECO:0007669"/>
    <property type="project" value="InterPro"/>
</dbReference>
<dbReference type="InterPro" id="IPR007624">
    <property type="entry name" value="RNA_pol_sigma70_r3"/>
</dbReference>
<dbReference type="PROSITE" id="PS00715">
    <property type="entry name" value="SIGMA70_1"/>
    <property type="match status" value="1"/>
</dbReference>
<proteinExistence type="inferred from homology"/>
<evidence type="ECO:0000259" key="8">
    <source>
        <dbReference type="PROSITE" id="PS00715"/>
    </source>
</evidence>
<dbReference type="GO" id="GO:0006352">
    <property type="term" value="P:DNA-templated transcription initiation"/>
    <property type="evidence" value="ECO:0007669"/>
    <property type="project" value="InterPro"/>
</dbReference>
<dbReference type="Pfam" id="PF03979">
    <property type="entry name" value="Sigma70_r1_1"/>
    <property type="match status" value="1"/>
</dbReference>